<dbReference type="PANTHER" id="PTHR46037">
    <property type="entry name" value="PROTEIN ENHANCER OF SEVENLESS 2B"/>
    <property type="match status" value="1"/>
</dbReference>
<feature type="compositionally biased region" description="Polar residues" evidence="4">
    <location>
        <begin position="142"/>
        <end position="151"/>
    </location>
</feature>
<evidence type="ECO:0000313" key="7">
    <source>
        <dbReference type="Proteomes" id="UP001153148"/>
    </source>
</evidence>
<keyword evidence="7" id="KW-1185">Reference proteome</keyword>
<feature type="region of interest" description="Disordered" evidence="4">
    <location>
        <begin position="139"/>
        <end position="161"/>
    </location>
</feature>
<keyword evidence="2" id="KW-0727">SH2 domain</keyword>
<dbReference type="Proteomes" id="UP001153148">
    <property type="component" value="Unassembled WGS sequence"/>
</dbReference>
<dbReference type="Pfam" id="PF07653">
    <property type="entry name" value="SH3_2"/>
    <property type="match status" value="2"/>
</dbReference>
<proteinExistence type="predicted"/>
<dbReference type="InterPro" id="IPR001452">
    <property type="entry name" value="SH3_domain"/>
</dbReference>
<dbReference type="Gene3D" id="2.30.30.40">
    <property type="entry name" value="SH3 Domains"/>
    <property type="match status" value="2"/>
</dbReference>
<evidence type="ECO:0000313" key="6">
    <source>
        <dbReference type="EMBL" id="CAG2058801.1"/>
    </source>
</evidence>
<accession>A0ABN7NW63</accession>
<dbReference type="EMBL" id="CAJPIN010008016">
    <property type="protein sequence ID" value="CAG2058801.1"/>
    <property type="molecule type" value="Genomic_DNA"/>
</dbReference>
<organism evidence="6 7">
    <name type="scientific">Timema podura</name>
    <name type="common">Walking stick</name>
    <dbReference type="NCBI Taxonomy" id="61482"/>
    <lineage>
        <taxon>Eukaryota</taxon>
        <taxon>Metazoa</taxon>
        <taxon>Ecdysozoa</taxon>
        <taxon>Arthropoda</taxon>
        <taxon>Hexapoda</taxon>
        <taxon>Insecta</taxon>
        <taxon>Pterygota</taxon>
        <taxon>Neoptera</taxon>
        <taxon>Polyneoptera</taxon>
        <taxon>Phasmatodea</taxon>
        <taxon>Timematodea</taxon>
        <taxon>Timematoidea</taxon>
        <taxon>Timematidae</taxon>
        <taxon>Timema</taxon>
    </lineage>
</organism>
<feature type="domain" description="SH3" evidence="5">
    <location>
        <begin position="62"/>
        <end position="122"/>
    </location>
</feature>
<evidence type="ECO:0000256" key="4">
    <source>
        <dbReference type="SAM" id="MobiDB-lite"/>
    </source>
</evidence>
<dbReference type="InterPro" id="IPR043539">
    <property type="entry name" value="Grb2-like"/>
</dbReference>
<sequence>MQGSPKIYCHRPAVLDGVIGGGGTLSDVDKDLVRAPGMGRITGSASIETLVRVGIEKENGLAPDSKMVVLHDFTPCVDDELEVKRGQVVNILYRENDWVYVIAADSRQEGFIPHSYCTPYNSHLGELALSNVKKKLPREQRNGSLNPNATIGTGEVGANDVPDLQESRTAVGNGDISDCESYGKKITVATTQQLNMTSSQASLHSVSSSQPDIHPFFKIGLGASELFECGKALLKHSWDLEAFTEWMDPSGRYIVLYTFIARDENDVSVERGEFVTVLNREDPDWYWIVRSDGQEGFVPSGFVYPAHVIQGHLNNSNNQNVNNNFPSSTN</sequence>
<dbReference type="SUPFAM" id="SSF50044">
    <property type="entry name" value="SH3-domain"/>
    <property type="match status" value="2"/>
</dbReference>
<dbReference type="SMART" id="SM00326">
    <property type="entry name" value="SH3"/>
    <property type="match status" value="2"/>
</dbReference>
<dbReference type="InterPro" id="IPR036028">
    <property type="entry name" value="SH3-like_dom_sf"/>
</dbReference>
<feature type="non-terminal residue" evidence="6">
    <location>
        <position position="330"/>
    </location>
</feature>
<dbReference type="CDD" id="cd00174">
    <property type="entry name" value="SH3"/>
    <property type="match status" value="2"/>
</dbReference>
<evidence type="ECO:0000256" key="2">
    <source>
        <dbReference type="ARBA" id="ARBA00022999"/>
    </source>
</evidence>
<keyword evidence="1 3" id="KW-0728">SH3 domain</keyword>
<reference evidence="6" key="1">
    <citation type="submission" date="2021-03" db="EMBL/GenBank/DDBJ databases">
        <authorList>
            <person name="Tran Van P."/>
        </authorList>
    </citation>
    <scope>NUCLEOTIDE SEQUENCE</scope>
</reference>
<dbReference type="PROSITE" id="PS50002">
    <property type="entry name" value="SH3"/>
    <property type="match status" value="2"/>
</dbReference>
<evidence type="ECO:0000259" key="5">
    <source>
        <dbReference type="PROSITE" id="PS50002"/>
    </source>
</evidence>
<comment type="caution">
    <text evidence="6">The sequence shown here is derived from an EMBL/GenBank/DDBJ whole genome shotgun (WGS) entry which is preliminary data.</text>
</comment>
<feature type="domain" description="SH3" evidence="5">
    <location>
        <begin position="248"/>
        <end position="308"/>
    </location>
</feature>
<protein>
    <recommendedName>
        <fullName evidence="5">SH3 domain-containing protein</fullName>
    </recommendedName>
</protein>
<name>A0ABN7NW63_TIMPD</name>
<evidence type="ECO:0000256" key="3">
    <source>
        <dbReference type="PROSITE-ProRule" id="PRU00192"/>
    </source>
</evidence>
<gene>
    <name evidence="6" type="ORF">TPAB3V08_LOCUS5768</name>
</gene>
<evidence type="ECO:0000256" key="1">
    <source>
        <dbReference type="ARBA" id="ARBA00022443"/>
    </source>
</evidence>